<comment type="subcellular location">
    <subcellularLocation>
        <location evidence="1">Membrane</location>
    </subcellularLocation>
</comment>
<evidence type="ECO:0000256" key="4">
    <source>
        <dbReference type="ARBA" id="ARBA00023136"/>
    </source>
</evidence>
<keyword evidence="5" id="KW-1133">Transmembrane helix</keyword>
<keyword evidence="4 5" id="KW-0472">Membrane</keyword>
<proteinExistence type="inferred from homology"/>
<keyword evidence="5" id="KW-0812">Transmembrane</keyword>
<dbReference type="SMART" id="SM00207">
    <property type="entry name" value="TNF"/>
    <property type="match status" value="1"/>
</dbReference>
<dbReference type="InterPro" id="IPR021184">
    <property type="entry name" value="TNF_CS"/>
</dbReference>
<evidence type="ECO:0000313" key="7">
    <source>
        <dbReference type="EMBL" id="CAJ0936873.1"/>
    </source>
</evidence>
<accession>A0ABN9LFM2</accession>
<evidence type="ECO:0000256" key="2">
    <source>
        <dbReference type="ARBA" id="ARBA00008670"/>
    </source>
</evidence>
<evidence type="ECO:0000256" key="3">
    <source>
        <dbReference type="ARBA" id="ARBA00022514"/>
    </source>
</evidence>
<dbReference type="CDD" id="cd00184">
    <property type="entry name" value="TNF"/>
    <property type="match status" value="1"/>
</dbReference>
<dbReference type="InterPro" id="IPR008983">
    <property type="entry name" value="Tumour_necrosis_fac-like_dom"/>
</dbReference>
<comment type="caution">
    <text evidence="7">The sequence shown here is derived from an EMBL/GenBank/DDBJ whole genome shotgun (WGS) entry which is preliminary data.</text>
</comment>
<dbReference type="InterPro" id="IPR006052">
    <property type="entry name" value="TNF_dom"/>
</dbReference>
<organism evidence="7 8">
    <name type="scientific">Ranitomeya imitator</name>
    <name type="common">mimic poison frog</name>
    <dbReference type="NCBI Taxonomy" id="111125"/>
    <lineage>
        <taxon>Eukaryota</taxon>
        <taxon>Metazoa</taxon>
        <taxon>Chordata</taxon>
        <taxon>Craniata</taxon>
        <taxon>Vertebrata</taxon>
        <taxon>Euteleostomi</taxon>
        <taxon>Amphibia</taxon>
        <taxon>Batrachia</taxon>
        <taxon>Anura</taxon>
        <taxon>Neobatrachia</taxon>
        <taxon>Hyloidea</taxon>
        <taxon>Dendrobatidae</taxon>
        <taxon>Dendrobatinae</taxon>
        <taxon>Ranitomeya</taxon>
    </lineage>
</organism>
<name>A0ABN9LFM2_9NEOB</name>
<dbReference type="PANTHER" id="PTHR11471:SF58">
    <property type="entry name" value="TUMOR NECROSIS FACTOR"/>
    <property type="match status" value="1"/>
</dbReference>
<protein>
    <recommendedName>
        <fullName evidence="6">THD domain-containing protein</fullName>
    </recommendedName>
</protein>
<dbReference type="EMBL" id="CAUEEQ010013001">
    <property type="protein sequence ID" value="CAJ0936873.1"/>
    <property type="molecule type" value="Genomic_DNA"/>
</dbReference>
<dbReference type="PANTHER" id="PTHR11471">
    <property type="entry name" value="TUMOR NECROSIS FACTOR FAMILY MEMBER"/>
    <property type="match status" value="1"/>
</dbReference>
<gene>
    <name evidence="7" type="ORF">RIMI_LOCUS7011077</name>
</gene>
<feature type="domain" description="THD" evidence="6">
    <location>
        <begin position="86"/>
        <end position="223"/>
    </location>
</feature>
<dbReference type="PROSITE" id="PS00251">
    <property type="entry name" value="THD_1"/>
    <property type="match status" value="1"/>
</dbReference>
<keyword evidence="3" id="KW-0202">Cytokine</keyword>
<evidence type="ECO:0000259" key="6">
    <source>
        <dbReference type="PROSITE" id="PS50049"/>
    </source>
</evidence>
<evidence type="ECO:0000256" key="5">
    <source>
        <dbReference type="SAM" id="Phobius"/>
    </source>
</evidence>
<dbReference type="Pfam" id="PF00229">
    <property type="entry name" value="TNF"/>
    <property type="match status" value="1"/>
</dbReference>
<keyword evidence="8" id="KW-1185">Reference proteome</keyword>
<reference evidence="7" key="1">
    <citation type="submission" date="2023-07" db="EMBL/GenBank/DDBJ databases">
        <authorList>
            <person name="Stuckert A."/>
        </authorList>
    </citation>
    <scope>NUCLEOTIDE SEQUENCE</scope>
</reference>
<dbReference type="Gene3D" id="2.60.120.40">
    <property type="match status" value="1"/>
</dbReference>
<dbReference type="PROSITE" id="PS50049">
    <property type="entry name" value="THD_2"/>
    <property type="match status" value="1"/>
</dbReference>
<dbReference type="Proteomes" id="UP001176940">
    <property type="component" value="Unassembled WGS sequence"/>
</dbReference>
<dbReference type="PRINTS" id="PR01234">
    <property type="entry name" value="TNECROSISFCT"/>
</dbReference>
<comment type="similarity">
    <text evidence="2">Belongs to the tumor necrosis factor family.</text>
</comment>
<feature type="transmembrane region" description="Helical" evidence="5">
    <location>
        <begin position="24"/>
        <end position="45"/>
    </location>
</feature>
<sequence length="223" mass="25179">MELTQVRSEEPLLQSVQRSRTSCIHWLSIGSFVLLLGATIILALLHFQIIPTPKKIQDEFQVPEVLRIKNYLESVPQTQAMKGKRAAAHLIGTKVEDNIKWQHGSENSFIEDSIKLVKNSLEIRQDGLYFVYTQVLFTGTVCPKKSEFIHKVLKKDENNDEPIVLLQSSKSVCNANSKSPWTQPIYQGGLFKLDKGDIISAETPNVEFLDTYTGQVYFGILAV</sequence>
<evidence type="ECO:0000313" key="8">
    <source>
        <dbReference type="Proteomes" id="UP001176940"/>
    </source>
</evidence>
<dbReference type="SUPFAM" id="SSF49842">
    <property type="entry name" value="TNF-like"/>
    <property type="match status" value="1"/>
</dbReference>
<dbReference type="InterPro" id="IPR006053">
    <property type="entry name" value="TNF"/>
</dbReference>
<evidence type="ECO:0000256" key="1">
    <source>
        <dbReference type="ARBA" id="ARBA00004370"/>
    </source>
</evidence>